<comment type="similarity">
    <text evidence="3">Belongs to the SMC family. SMC1 subfamily.</text>
</comment>
<dbReference type="SMART" id="SM00968">
    <property type="entry name" value="SMC_hinge"/>
    <property type="match status" value="1"/>
</dbReference>
<dbReference type="PANTHER" id="PTHR18937">
    <property type="entry name" value="STRUCTURAL MAINTENANCE OF CHROMOSOMES SMC FAMILY MEMBER"/>
    <property type="match status" value="1"/>
</dbReference>
<evidence type="ECO:0000313" key="14">
    <source>
        <dbReference type="EMBL" id="CAD7647660.1"/>
    </source>
</evidence>
<dbReference type="Pfam" id="PF06470">
    <property type="entry name" value="SMC_hinge"/>
    <property type="match status" value="1"/>
</dbReference>
<evidence type="ECO:0000256" key="11">
    <source>
        <dbReference type="SAM" id="Coils"/>
    </source>
</evidence>
<dbReference type="InterPro" id="IPR003395">
    <property type="entry name" value="RecF/RecN/SMC_N"/>
</dbReference>
<dbReference type="InterPro" id="IPR024704">
    <property type="entry name" value="SMC"/>
</dbReference>
<comment type="subcellular location">
    <subcellularLocation>
        <location evidence="2">Chromosome</location>
    </subcellularLocation>
    <subcellularLocation>
        <location evidence="1 10">Nucleus</location>
    </subcellularLocation>
</comment>
<name>A0A7R9QIW5_9ACAR</name>
<keyword evidence="9" id="KW-0131">Cell cycle</keyword>
<evidence type="ECO:0000256" key="3">
    <source>
        <dbReference type="ARBA" id="ARBA00005597"/>
    </source>
</evidence>
<feature type="compositionally biased region" description="Low complexity" evidence="12">
    <location>
        <begin position="956"/>
        <end position="968"/>
    </location>
</feature>
<protein>
    <recommendedName>
        <fullName evidence="10">Structural maintenance of chromosomes protein</fullName>
    </recommendedName>
</protein>
<proteinExistence type="inferred from homology"/>
<feature type="coiled-coil region" evidence="11">
    <location>
        <begin position="194"/>
        <end position="278"/>
    </location>
</feature>
<evidence type="ECO:0000256" key="2">
    <source>
        <dbReference type="ARBA" id="ARBA00004286"/>
    </source>
</evidence>
<dbReference type="Gene3D" id="1.20.1060.20">
    <property type="match status" value="1"/>
</dbReference>
<gene>
    <name evidence="14" type="ORF">ONB1V03_LOCUS6365</name>
</gene>
<evidence type="ECO:0000256" key="8">
    <source>
        <dbReference type="ARBA" id="ARBA00023242"/>
    </source>
</evidence>
<dbReference type="PIRSF" id="PIRSF005719">
    <property type="entry name" value="SMC"/>
    <property type="match status" value="1"/>
</dbReference>
<dbReference type="GO" id="GO:0016887">
    <property type="term" value="F:ATP hydrolysis activity"/>
    <property type="evidence" value="ECO:0007669"/>
    <property type="project" value="InterPro"/>
</dbReference>
<feature type="coiled-coil region" evidence="11">
    <location>
        <begin position="838"/>
        <end position="928"/>
    </location>
</feature>
<evidence type="ECO:0000256" key="9">
    <source>
        <dbReference type="ARBA" id="ARBA00023306"/>
    </source>
</evidence>
<keyword evidence="15" id="KW-1185">Reference proteome</keyword>
<dbReference type="CDD" id="cd03275">
    <property type="entry name" value="ABC_SMC1_euk"/>
    <property type="match status" value="1"/>
</dbReference>
<dbReference type="InterPro" id="IPR036277">
    <property type="entry name" value="SMC_hinge_sf"/>
</dbReference>
<dbReference type="EMBL" id="OC917658">
    <property type="protein sequence ID" value="CAD7647660.1"/>
    <property type="molecule type" value="Genomic_DNA"/>
</dbReference>
<reference evidence="14" key="1">
    <citation type="submission" date="2020-11" db="EMBL/GenBank/DDBJ databases">
        <authorList>
            <person name="Tran Van P."/>
        </authorList>
    </citation>
    <scope>NUCLEOTIDE SEQUENCE</scope>
</reference>
<evidence type="ECO:0000256" key="4">
    <source>
        <dbReference type="ARBA" id="ARBA00022454"/>
    </source>
</evidence>
<evidence type="ECO:0000256" key="1">
    <source>
        <dbReference type="ARBA" id="ARBA00004123"/>
    </source>
</evidence>
<dbReference type="GO" id="GO:0003677">
    <property type="term" value="F:DNA binding"/>
    <property type="evidence" value="ECO:0007669"/>
    <property type="project" value="TreeGrafter"/>
</dbReference>
<dbReference type="GO" id="GO:0007062">
    <property type="term" value="P:sister chromatid cohesion"/>
    <property type="evidence" value="ECO:0007669"/>
    <property type="project" value="InterPro"/>
</dbReference>
<dbReference type="SUPFAM" id="SSF75553">
    <property type="entry name" value="Smc hinge domain"/>
    <property type="match status" value="1"/>
</dbReference>
<keyword evidence="4" id="KW-0158">Chromosome</keyword>
<dbReference type="InterPro" id="IPR010935">
    <property type="entry name" value="SMC_hinge"/>
</dbReference>
<dbReference type="EMBL" id="CAJPVJ010002833">
    <property type="protein sequence ID" value="CAG2166850.1"/>
    <property type="molecule type" value="Genomic_DNA"/>
</dbReference>
<dbReference type="GO" id="GO:0051301">
    <property type="term" value="P:cell division"/>
    <property type="evidence" value="ECO:0007669"/>
    <property type="project" value="UniProtKB-KW"/>
</dbReference>
<evidence type="ECO:0000256" key="12">
    <source>
        <dbReference type="SAM" id="MobiDB-lite"/>
    </source>
</evidence>
<organism evidence="14">
    <name type="scientific">Oppiella nova</name>
    <dbReference type="NCBI Taxonomy" id="334625"/>
    <lineage>
        <taxon>Eukaryota</taxon>
        <taxon>Metazoa</taxon>
        <taxon>Ecdysozoa</taxon>
        <taxon>Arthropoda</taxon>
        <taxon>Chelicerata</taxon>
        <taxon>Arachnida</taxon>
        <taxon>Acari</taxon>
        <taxon>Acariformes</taxon>
        <taxon>Sarcoptiformes</taxon>
        <taxon>Oribatida</taxon>
        <taxon>Brachypylina</taxon>
        <taxon>Oppioidea</taxon>
        <taxon>Oppiidae</taxon>
        <taxon>Oppiella</taxon>
    </lineage>
</organism>
<feature type="coiled-coil region" evidence="11">
    <location>
        <begin position="321"/>
        <end position="485"/>
    </location>
</feature>
<dbReference type="GO" id="GO:0008278">
    <property type="term" value="C:cohesin complex"/>
    <property type="evidence" value="ECO:0007669"/>
    <property type="project" value="InterPro"/>
</dbReference>
<dbReference type="Proteomes" id="UP000728032">
    <property type="component" value="Unassembled WGS sequence"/>
</dbReference>
<feature type="region of interest" description="Disordered" evidence="12">
    <location>
        <begin position="956"/>
        <end position="991"/>
    </location>
</feature>
<keyword evidence="8 10" id="KW-0539">Nucleus</keyword>
<evidence type="ECO:0000256" key="10">
    <source>
        <dbReference type="PIRNR" id="PIRNR005719"/>
    </source>
</evidence>
<sequence>MPGFLEFIEVENFKSYSGHQRIGPLKQFTAVIGPNGSGKSNFMDAISFVLGEKTNNLRVKKLSELIHGASIGRPVGTQASVCLVYRDADTNRITRFQRLVLGSSSEYRIDENVVSKQDYATRLERLGINVKARNFLVYQGAVESIAMKNPREITALFEEISRSNEFKEDYVNKKVRMDRSEEELHHMYVKKKGIAAEKKEAQGEINEAKKYQNLREELNKVQIDLQLFKLYHIQDDISELQEDMDRKRKDMDKHIKQKEKIETEVRNKKQNLTKISKELSGIDRKIRDVELNLNKKRPTYIKAKENASHIEKKLDTAKKSKASAIKAHDNHQNTIKELEEDLNKVTERYEKWKEEMAKEKELHKTDVVLKESQKKEYNRLKEEAARLSAKYLKDLDSLEREQKADQDRNENEMRKKMDIESRIRVLQNNLDENVKRIDKLRDNLEVSETNLQDLTKKKVEIEAIVNSSKEQVENITLKLESINRELGDAKVDRHEDERRKKKAEVVENLKKLYPGVFDRLLNMCKPIHKRYNMSITKVMGKNMNAIIVDSEKTGRQCIQYLKEQMLEPETFLPLDYIEVKQVKERLRNIQHPKAVKLLYDVIKYDPPAIKRAVLYATNNALVCETAEDANLVAFDLGDGKRYDAVALDGTFYQKCGFISGGSADLEKRARRWDEKELHSLKYQKEKLAESLKEELKKTRKESDLMVINSQIKGLDTRLKYCRSDKTQTEKNNEDFKREIKELEKKLKAFDPIIKEISSRMKEREVKINDIRDSMNSVEDTIFSDFCVQLGVENIRQYEERQNKATQENEKIRLQFENEMNSFSSRLAYEKSKDTNENVKRWQRVVSDEEKNLQTARETEKKEMQGIEEEMKKVEQLKNDKISKKTECDSVEDEITEVKRGLSGVQKELSGAQKALMQIECRLESKKADRHAILLHCKMECIELPLVSGDLNDIAAGGTNNNDGETNGNADDEDDDDGPSTQRSYENDSNVKPDFSILKNSLKNMNDSDAIKKKEGEMQTEINSKREVLRKIQAPNMRAIDKLEDVKDRLKETDSEVNNLRLDSKKAKMAFEEIKRNRLREFNLCFENVAQRVDSIYKSLTNNASAQAFLVPENPEEPYLEGINYNCVAPGKRFQPMSNLSGGEKTVAALALLFAIHSYKPAPFFVLDEIDAALDNTNIGKVARFIRERTESSFQCIVISLKEEFYGHASSLIGVAPDPGDCTISRVFTADLSQYQE</sequence>
<evidence type="ECO:0000256" key="5">
    <source>
        <dbReference type="ARBA" id="ARBA00022618"/>
    </source>
</evidence>
<dbReference type="PANTHER" id="PTHR18937:SF12">
    <property type="entry name" value="STRUCTURAL MAINTENANCE OF CHROMOSOMES PROTEIN"/>
    <property type="match status" value="1"/>
</dbReference>
<feature type="domain" description="SMC hinge" evidence="13">
    <location>
        <begin position="514"/>
        <end position="633"/>
    </location>
</feature>
<dbReference type="Gene3D" id="3.30.70.1620">
    <property type="match status" value="1"/>
</dbReference>
<dbReference type="SUPFAM" id="SSF52540">
    <property type="entry name" value="P-loop containing nucleoside triphosphate hydrolases"/>
    <property type="match status" value="1"/>
</dbReference>
<keyword evidence="5" id="KW-0132">Cell division</keyword>
<dbReference type="GO" id="GO:0005634">
    <property type="term" value="C:nucleus"/>
    <property type="evidence" value="ECO:0007669"/>
    <property type="project" value="UniProtKB-SubCell"/>
</dbReference>
<accession>A0A7R9QIW5</accession>
<dbReference type="InterPro" id="IPR027417">
    <property type="entry name" value="P-loop_NTPase"/>
</dbReference>
<feature type="coiled-coil region" evidence="11">
    <location>
        <begin position="1035"/>
        <end position="1062"/>
    </location>
</feature>
<evidence type="ECO:0000256" key="6">
    <source>
        <dbReference type="ARBA" id="ARBA00022776"/>
    </source>
</evidence>
<dbReference type="Pfam" id="PF02463">
    <property type="entry name" value="SMC_N"/>
    <property type="match status" value="1"/>
</dbReference>
<dbReference type="FunFam" id="1.20.1060.20:FF:000001">
    <property type="entry name" value="Structural maintenance of chromosomes 1A"/>
    <property type="match status" value="1"/>
</dbReference>
<dbReference type="GO" id="GO:0005524">
    <property type="term" value="F:ATP binding"/>
    <property type="evidence" value="ECO:0007669"/>
    <property type="project" value="InterPro"/>
</dbReference>
<evidence type="ECO:0000259" key="13">
    <source>
        <dbReference type="SMART" id="SM00968"/>
    </source>
</evidence>
<feature type="coiled-coil region" evidence="11">
    <location>
        <begin position="681"/>
        <end position="745"/>
    </location>
</feature>
<dbReference type="Gene3D" id="3.40.50.300">
    <property type="entry name" value="P-loop containing nucleotide triphosphate hydrolases"/>
    <property type="match status" value="2"/>
</dbReference>
<dbReference type="AlphaFoldDB" id="A0A7R9QIW5"/>
<keyword evidence="6" id="KW-0498">Mitosis</keyword>
<dbReference type="Gene3D" id="1.10.287.1490">
    <property type="match status" value="1"/>
</dbReference>
<dbReference type="InterPro" id="IPR028468">
    <property type="entry name" value="Smc1_ABC"/>
</dbReference>
<keyword evidence="7 11" id="KW-0175">Coiled coil</keyword>
<evidence type="ECO:0000256" key="7">
    <source>
        <dbReference type="ARBA" id="ARBA00023054"/>
    </source>
</evidence>
<evidence type="ECO:0000313" key="15">
    <source>
        <dbReference type="Proteomes" id="UP000728032"/>
    </source>
</evidence>
<dbReference type="OrthoDB" id="413649at2759"/>
<dbReference type="FunFam" id="3.40.50.300:FF:000564">
    <property type="entry name" value="Structural maintenance of chromosomes 1A"/>
    <property type="match status" value="1"/>
</dbReference>